<protein>
    <recommendedName>
        <fullName evidence="1">HNH nuclease domain-containing protein</fullName>
    </recommendedName>
</protein>
<proteinExistence type="predicted"/>
<keyword evidence="3" id="KW-1185">Reference proteome</keyword>
<dbReference type="OrthoDB" id="2142759at2759"/>
<name>A0A9P5LG33_9HYPO</name>
<evidence type="ECO:0000313" key="2">
    <source>
        <dbReference type="EMBL" id="KAF7548348.1"/>
    </source>
</evidence>
<dbReference type="AlphaFoldDB" id="A0A9P5LG33"/>
<dbReference type="InterPro" id="IPR003615">
    <property type="entry name" value="HNH_nuc"/>
</dbReference>
<comment type="caution">
    <text evidence="2">The sequence shown here is derived from an EMBL/GenBank/DDBJ whole genome shotgun (WGS) entry which is preliminary data.</text>
</comment>
<feature type="domain" description="HNH nuclease" evidence="1">
    <location>
        <begin position="133"/>
        <end position="184"/>
    </location>
</feature>
<evidence type="ECO:0000259" key="1">
    <source>
        <dbReference type="Pfam" id="PF13391"/>
    </source>
</evidence>
<gene>
    <name evidence="2" type="ORF">G7Z17_g7113</name>
</gene>
<evidence type="ECO:0000313" key="3">
    <source>
        <dbReference type="Proteomes" id="UP000722485"/>
    </source>
</evidence>
<dbReference type="Pfam" id="PF13391">
    <property type="entry name" value="HNH_2"/>
    <property type="match status" value="1"/>
</dbReference>
<dbReference type="EMBL" id="JAANBB010000151">
    <property type="protein sequence ID" value="KAF7548348.1"/>
    <property type="molecule type" value="Genomic_DNA"/>
</dbReference>
<accession>A0A9P5LG33</accession>
<organism evidence="2 3">
    <name type="scientific">Cylindrodendrum hubeiense</name>
    <dbReference type="NCBI Taxonomy" id="595255"/>
    <lineage>
        <taxon>Eukaryota</taxon>
        <taxon>Fungi</taxon>
        <taxon>Dikarya</taxon>
        <taxon>Ascomycota</taxon>
        <taxon>Pezizomycotina</taxon>
        <taxon>Sordariomycetes</taxon>
        <taxon>Hypocreomycetidae</taxon>
        <taxon>Hypocreales</taxon>
        <taxon>Nectriaceae</taxon>
        <taxon>Cylindrodendrum</taxon>
    </lineage>
</organism>
<reference evidence="2" key="1">
    <citation type="submission" date="2020-03" db="EMBL/GenBank/DDBJ databases">
        <title>Draft Genome Sequence of Cylindrodendrum hubeiense.</title>
        <authorList>
            <person name="Buettner E."/>
            <person name="Kellner H."/>
        </authorList>
    </citation>
    <scope>NUCLEOTIDE SEQUENCE</scope>
    <source>
        <strain evidence="2">IHI 201604</strain>
    </source>
</reference>
<sequence>MAFHRPQFPVPSTGEYHRQQCIAVYHPAYRYPQSLLVNLPQVDAVDSTGQPTGLHHRSALLACQIIAHNAFEKGKLYFDQDGKYPVIDKIPLDGALPDTSYFFILGSDPKYRYPVVPSFRDWQFPHDRIPETYVIPVEEEEWFTQNGMNRYGGLINPRQLRNPKNLIYLRADIRRLFDAGLFAIAPKPELILKEPEAVAAAAAAGPTNYVVHVFGGDAPEFCGIYHNRLVPNLVNTSPEYLFARFAWAVLHLVNPFVMAGTQRKVILYQPHQGRPQWAVEEISGATLATCYVRPPPGTISPGTTVRPRVIDVEAWASRTANNAIVSEEIAVERARKRARINETPWIDLT</sequence>
<dbReference type="Proteomes" id="UP000722485">
    <property type="component" value="Unassembled WGS sequence"/>
</dbReference>